<organism evidence="1">
    <name type="scientific">Salix viminalis</name>
    <name type="common">Common osier</name>
    <name type="synonym">Basket willow</name>
    <dbReference type="NCBI Taxonomy" id="40686"/>
    <lineage>
        <taxon>Eukaryota</taxon>
        <taxon>Viridiplantae</taxon>
        <taxon>Streptophyta</taxon>
        <taxon>Embryophyta</taxon>
        <taxon>Tracheophyta</taxon>
        <taxon>Spermatophyta</taxon>
        <taxon>Magnoliopsida</taxon>
        <taxon>eudicotyledons</taxon>
        <taxon>Gunneridae</taxon>
        <taxon>Pentapetalae</taxon>
        <taxon>rosids</taxon>
        <taxon>fabids</taxon>
        <taxon>Malpighiales</taxon>
        <taxon>Salicaceae</taxon>
        <taxon>Saliceae</taxon>
        <taxon>Salix</taxon>
    </lineage>
</organism>
<dbReference type="EMBL" id="CAADRP010002074">
    <property type="protein sequence ID" value="VFU60734.1"/>
    <property type="molecule type" value="Genomic_DNA"/>
</dbReference>
<protein>
    <submittedName>
        <fullName evidence="1">Uncharacterized protein</fullName>
    </submittedName>
</protein>
<accession>A0A6N2N250</accession>
<dbReference type="AlphaFoldDB" id="A0A6N2N250"/>
<proteinExistence type="predicted"/>
<name>A0A6N2N250_SALVM</name>
<reference evidence="1" key="1">
    <citation type="submission" date="2019-03" db="EMBL/GenBank/DDBJ databases">
        <authorList>
            <person name="Mank J."/>
            <person name="Almeida P."/>
        </authorList>
    </citation>
    <scope>NUCLEOTIDE SEQUENCE</scope>
    <source>
        <strain evidence="1">78183</strain>
    </source>
</reference>
<gene>
    <name evidence="1" type="ORF">SVIM_LOCUS450908</name>
</gene>
<evidence type="ECO:0000313" key="1">
    <source>
        <dbReference type="EMBL" id="VFU60734.1"/>
    </source>
</evidence>
<sequence length="80" mass="9307">MPCHRYATSLDRPRQRSKEQEVLLFCRVDTDKVQCAKPPPINCRVVSDELLGQPTCSQLIDRKKKKLRTILSLFDHNIEV</sequence>